<reference evidence="2 3" key="1">
    <citation type="submission" date="2020-08" db="EMBL/GenBank/DDBJ databases">
        <authorList>
            <person name="Liu G."/>
            <person name="Sun C."/>
        </authorList>
    </citation>
    <scope>NUCLEOTIDE SEQUENCE [LARGE SCALE GENOMIC DNA]</scope>
    <source>
        <strain evidence="2 3">OT19</strain>
        <plasmid evidence="2 3">plas1</plasmid>
    </source>
</reference>
<name>A0A7G6VZM6_9SPHN</name>
<evidence type="ECO:0000259" key="1">
    <source>
        <dbReference type="Pfam" id="PF10881"/>
    </source>
</evidence>
<dbReference type="Proteomes" id="UP000515297">
    <property type="component" value="Plasmid plas1"/>
</dbReference>
<keyword evidence="2" id="KW-0614">Plasmid</keyword>
<dbReference type="InterPro" id="IPR024402">
    <property type="entry name" value="DUF2726"/>
</dbReference>
<dbReference type="EMBL" id="CP060053">
    <property type="protein sequence ID" value="QNE07191.1"/>
    <property type="molecule type" value="Genomic_DNA"/>
</dbReference>
<sequence length="173" mass="19060">MDLTWVIVIGIGLVALAVVLAAAKGGKGAGAFQVEPRRLMTERERHVIGMIEAAVPACRVHAQVSMGALMNAKRGLDRKRRTAIRNRFDRKIVDYVIEHRETGDVVALVELDDRTHNASKDEARDRLTADAGYTTIRLPAGKGVTHELVRERLAFIFAPADQSGIARQEARQL</sequence>
<geneLocation type="plasmid" evidence="2 3">
    <name>plas1</name>
</geneLocation>
<gene>
    <name evidence="2" type="ORF">H4O24_19495</name>
</gene>
<accession>A0A7G6VZM6</accession>
<feature type="domain" description="DUF2726" evidence="1">
    <location>
        <begin position="37"/>
        <end position="153"/>
    </location>
</feature>
<dbReference type="Pfam" id="PF10881">
    <property type="entry name" value="DUF2726"/>
    <property type="match status" value="1"/>
</dbReference>
<proteinExistence type="predicted"/>
<evidence type="ECO:0000313" key="2">
    <source>
        <dbReference type="EMBL" id="QNE07191.1"/>
    </source>
</evidence>
<organism evidence="2 3">
    <name type="scientific">Croceicoccus marinus</name>
    <dbReference type="NCBI Taxonomy" id="450378"/>
    <lineage>
        <taxon>Bacteria</taxon>
        <taxon>Pseudomonadati</taxon>
        <taxon>Pseudomonadota</taxon>
        <taxon>Alphaproteobacteria</taxon>
        <taxon>Sphingomonadales</taxon>
        <taxon>Erythrobacteraceae</taxon>
        <taxon>Croceicoccus</taxon>
    </lineage>
</organism>
<dbReference type="AlphaFoldDB" id="A0A7G6VZM6"/>
<evidence type="ECO:0000313" key="3">
    <source>
        <dbReference type="Proteomes" id="UP000515297"/>
    </source>
</evidence>
<protein>
    <submittedName>
        <fullName evidence="2">DUF2726 domain-containing protein</fullName>
    </submittedName>
</protein>